<sequence>MEHRDDPQKMEQMREWLTRAAQTIEVDKDVALDLEPDLLKLAQMTAHHTSRPGTPLTAFLVGLATGQVGGDNDAMVATARAKIASLIADIEQNFVEDSK</sequence>
<dbReference type="InterPro" id="IPR045598">
    <property type="entry name" value="DUF6457"/>
</dbReference>
<dbReference type="Proteomes" id="UP000014387">
    <property type="component" value="Unassembled WGS sequence"/>
</dbReference>
<accession>A0A9W5RE45</accession>
<name>A0A9W5RE45_9ACTO</name>
<proteinExistence type="predicted"/>
<comment type="caution">
    <text evidence="2">The sequence shown here is derived from an EMBL/GenBank/DDBJ whole genome shotgun (WGS) entry which is preliminary data.</text>
</comment>
<dbReference type="AlphaFoldDB" id="A0A9W5RE45"/>
<dbReference type="EMBL" id="AGWN01000001">
    <property type="protein sequence ID" value="EPD30778.1"/>
    <property type="molecule type" value="Genomic_DNA"/>
</dbReference>
<evidence type="ECO:0000259" key="1">
    <source>
        <dbReference type="Pfam" id="PF20058"/>
    </source>
</evidence>
<evidence type="ECO:0000313" key="3">
    <source>
        <dbReference type="Proteomes" id="UP000014387"/>
    </source>
</evidence>
<protein>
    <recommendedName>
        <fullName evidence="1">DUF6457 domain-containing protein</fullName>
    </recommendedName>
</protein>
<feature type="domain" description="DUF6457" evidence="1">
    <location>
        <begin position="9"/>
        <end position="91"/>
    </location>
</feature>
<dbReference type="OrthoDB" id="4735656at2"/>
<dbReference type="Pfam" id="PF20058">
    <property type="entry name" value="DUF6457"/>
    <property type="match status" value="1"/>
</dbReference>
<reference evidence="2 3" key="1">
    <citation type="submission" date="2013-05" db="EMBL/GenBank/DDBJ databases">
        <title>The Genome Sequence of Actinomyces europaeus ACS-120-V-COL10B.</title>
        <authorList>
            <consortium name="The Broad Institute Genomics Platform"/>
            <person name="Earl A."/>
            <person name="Ward D."/>
            <person name="Feldgarden M."/>
            <person name="Gevers D."/>
            <person name="Saerens B."/>
            <person name="Vaneechoutte M."/>
            <person name="Walker B."/>
            <person name="Young S."/>
            <person name="Zeng Q."/>
            <person name="Gargeya S."/>
            <person name="Fitzgerald M."/>
            <person name="Haas B."/>
            <person name="Abouelleil A."/>
            <person name="Allen A.W."/>
            <person name="Alvarado L."/>
            <person name="Arachchi H.M."/>
            <person name="Berlin A.M."/>
            <person name="Chapman S.B."/>
            <person name="Gainer-Dewar J."/>
            <person name="Goldberg J."/>
            <person name="Griggs A."/>
            <person name="Gujja S."/>
            <person name="Hansen M."/>
            <person name="Howarth C."/>
            <person name="Imamovic A."/>
            <person name="Ireland A."/>
            <person name="Larimer J."/>
            <person name="McCowan C."/>
            <person name="Murphy C."/>
            <person name="Pearson M."/>
            <person name="Poon T.W."/>
            <person name="Priest M."/>
            <person name="Roberts A."/>
            <person name="Saif S."/>
            <person name="Shea T."/>
            <person name="Sisk P."/>
            <person name="Sykes S."/>
            <person name="Wortman J."/>
            <person name="Nusbaum C."/>
            <person name="Birren B."/>
        </authorList>
    </citation>
    <scope>NUCLEOTIDE SEQUENCE [LARGE SCALE GENOMIC DNA]</scope>
    <source>
        <strain evidence="2 3">ACS-120-V-Col10b</strain>
    </source>
</reference>
<gene>
    <name evidence="2" type="ORF">HMPREF9238_00533</name>
</gene>
<organism evidence="2 3">
    <name type="scientific">Gleimia europaea ACS-120-V-Col10b</name>
    <dbReference type="NCBI Taxonomy" id="883069"/>
    <lineage>
        <taxon>Bacteria</taxon>
        <taxon>Bacillati</taxon>
        <taxon>Actinomycetota</taxon>
        <taxon>Actinomycetes</taxon>
        <taxon>Actinomycetales</taxon>
        <taxon>Actinomycetaceae</taxon>
        <taxon>Gleimia</taxon>
    </lineage>
</organism>
<dbReference type="RefSeq" id="WP_016443890.1">
    <property type="nucleotide sequence ID" value="NZ_KE150266.1"/>
</dbReference>
<keyword evidence="3" id="KW-1185">Reference proteome</keyword>
<evidence type="ECO:0000313" key="2">
    <source>
        <dbReference type="EMBL" id="EPD30778.1"/>
    </source>
</evidence>